<dbReference type="InterPro" id="IPR000210">
    <property type="entry name" value="BTB/POZ_dom"/>
</dbReference>
<protein>
    <recommendedName>
        <fullName evidence="2">BTB domain-containing protein</fullName>
    </recommendedName>
</protein>
<name>A0A8H4RAA6_9HELO</name>
<comment type="caution">
    <text evidence="3">The sequence shown here is derived from an EMBL/GenBank/DDBJ whole genome shotgun (WGS) entry which is preliminary data.</text>
</comment>
<evidence type="ECO:0000313" key="3">
    <source>
        <dbReference type="EMBL" id="KAF4626405.1"/>
    </source>
</evidence>
<dbReference type="Gene3D" id="3.30.710.10">
    <property type="entry name" value="Potassium Channel Kv1.1, Chain A"/>
    <property type="match status" value="2"/>
</dbReference>
<dbReference type="SMART" id="SM00225">
    <property type="entry name" value="BTB"/>
    <property type="match status" value="2"/>
</dbReference>
<organism evidence="3 4">
    <name type="scientific">Cudoniella acicularis</name>
    <dbReference type="NCBI Taxonomy" id="354080"/>
    <lineage>
        <taxon>Eukaryota</taxon>
        <taxon>Fungi</taxon>
        <taxon>Dikarya</taxon>
        <taxon>Ascomycota</taxon>
        <taxon>Pezizomycotina</taxon>
        <taxon>Leotiomycetes</taxon>
        <taxon>Helotiales</taxon>
        <taxon>Tricladiaceae</taxon>
        <taxon>Cudoniella</taxon>
    </lineage>
</organism>
<dbReference type="InterPro" id="IPR011333">
    <property type="entry name" value="SKP1/BTB/POZ_sf"/>
</dbReference>
<dbReference type="Pfam" id="PF00651">
    <property type="entry name" value="BTB"/>
    <property type="match status" value="2"/>
</dbReference>
<dbReference type="EMBL" id="JAAMPI010001158">
    <property type="protein sequence ID" value="KAF4626405.1"/>
    <property type="molecule type" value="Genomic_DNA"/>
</dbReference>
<dbReference type="AlphaFoldDB" id="A0A8H4RAA6"/>
<sequence length="337" mass="38137">MKPMNLGRARNLQRPEGVDTSSASSENDTLIGTTFTYTPGENARHYSDTMGIDIVTLNVGNKLFRVHKKKLCNAIPYFNKLFNTHNTNGKLENTATFLNDNPDYFDILLEWVYTGSLRTLEFTQTSNGVSFSWAPVEVYTLAHRFWVSQLMDSIMNEWIKCALLNDTLPSITSTAEIYAKAPPNSAPRKYAKANLLRRCNLHYAAAAYQSSMVYLRHLQKMVANPNTKTETKVLQKASSDPNAGTKINVMEPRFIELFGTEMVKLYVGPQKHLFRVHKKVLCEKIPYFRSMFEGGFKEAGENSASFPKDTVAAFDALLSWTYTGKLRPLPIHSMIFS</sequence>
<dbReference type="PANTHER" id="PTHR47843">
    <property type="entry name" value="BTB DOMAIN-CONTAINING PROTEIN-RELATED"/>
    <property type="match status" value="1"/>
</dbReference>
<feature type="domain" description="BTB" evidence="2">
    <location>
        <begin position="53"/>
        <end position="121"/>
    </location>
</feature>
<evidence type="ECO:0000259" key="2">
    <source>
        <dbReference type="PROSITE" id="PS50097"/>
    </source>
</evidence>
<proteinExistence type="predicted"/>
<gene>
    <name evidence="3" type="ORF">G7Y89_g11754</name>
</gene>
<keyword evidence="4" id="KW-1185">Reference proteome</keyword>
<evidence type="ECO:0000313" key="4">
    <source>
        <dbReference type="Proteomes" id="UP000566819"/>
    </source>
</evidence>
<dbReference type="OrthoDB" id="194443at2759"/>
<accession>A0A8H4RAA6</accession>
<dbReference type="Proteomes" id="UP000566819">
    <property type="component" value="Unassembled WGS sequence"/>
</dbReference>
<dbReference type="SUPFAM" id="SSF54695">
    <property type="entry name" value="POZ domain"/>
    <property type="match status" value="2"/>
</dbReference>
<feature type="region of interest" description="Disordered" evidence="1">
    <location>
        <begin position="1"/>
        <end position="27"/>
    </location>
</feature>
<dbReference type="CDD" id="cd18186">
    <property type="entry name" value="BTB_POZ_ZBTB_KLHL-like"/>
    <property type="match status" value="2"/>
</dbReference>
<reference evidence="3 4" key="1">
    <citation type="submission" date="2020-03" db="EMBL/GenBank/DDBJ databases">
        <title>Draft Genome Sequence of Cudoniella acicularis.</title>
        <authorList>
            <person name="Buettner E."/>
            <person name="Kellner H."/>
        </authorList>
    </citation>
    <scope>NUCLEOTIDE SEQUENCE [LARGE SCALE GENOMIC DNA]</scope>
    <source>
        <strain evidence="3 4">DSM 108380</strain>
    </source>
</reference>
<feature type="domain" description="BTB" evidence="2">
    <location>
        <begin position="261"/>
        <end position="330"/>
    </location>
</feature>
<evidence type="ECO:0000256" key="1">
    <source>
        <dbReference type="SAM" id="MobiDB-lite"/>
    </source>
</evidence>
<dbReference type="PROSITE" id="PS50097">
    <property type="entry name" value="BTB"/>
    <property type="match status" value="2"/>
</dbReference>